<dbReference type="OrthoDB" id="3532716at2"/>
<reference evidence="1 2" key="1">
    <citation type="submission" date="2018-09" db="EMBL/GenBank/DDBJ databases">
        <title>Novel species of Arthrobacter.</title>
        <authorList>
            <person name="Liu Q."/>
            <person name="Xin Y.-H."/>
        </authorList>
    </citation>
    <scope>NUCLEOTIDE SEQUENCE [LARGE SCALE GENOMIC DNA]</scope>
    <source>
        <strain evidence="1 2">Hz2</strain>
    </source>
</reference>
<dbReference type="EMBL" id="QZVT01000010">
    <property type="protein sequence ID" value="RJT76893.1"/>
    <property type="molecule type" value="Genomic_DNA"/>
</dbReference>
<gene>
    <name evidence="1" type="ORF">D6T63_15585</name>
</gene>
<evidence type="ECO:0000313" key="2">
    <source>
        <dbReference type="Proteomes" id="UP000272560"/>
    </source>
</evidence>
<organism evidence="1 2">
    <name type="scientific">Arthrobacter cheniae</name>
    <dbReference type="NCBI Taxonomy" id="1258888"/>
    <lineage>
        <taxon>Bacteria</taxon>
        <taxon>Bacillati</taxon>
        <taxon>Actinomycetota</taxon>
        <taxon>Actinomycetes</taxon>
        <taxon>Micrococcales</taxon>
        <taxon>Micrococcaceae</taxon>
        <taxon>Arthrobacter</taxon>
    </lineage>
</organism>
<sequence length="152" mass="16392">MTNSPEVQALTNEHHCGLRSWAKGTYTTEAATELLIRAHEGRFARPGQPWIGMGSRWPYVDFEAIEENLGGLSGGERRFLLLVASLGDGGALVDLGDVIPGLDRDVLALVLAAIAHAGGSHEHSGFEFTEDGTPTSIVRLARLYDWPNGNII</sequence>
<proteinExistence type="predicted"/>
<accession>A0A3A5M2I4</accession>
<dbReference type="Proteomes" id="UP000272560">
    <property type="component" value="Unassembled WGS sequence"/>
</dbReference>
<keyword evidence="2" id="KW-1185">Reference proteome</keyword>
<comment type="caution">
    <text evidence="1">The sequence shown here is derived from an EMBL/GenBank/DDBJ whole genome shotgun (WGS) entry which is preliminary data.</text>
</comment>
<evidence type="ECO:0000313" key="1">
    <source>
        <dbReference type="EMBL" id="RJT76893.1"/>
    </source>
</evidence>
<protein>
    <submittedName>
        <fullName evidence="1">Uncharacterized protein</fullName>
    </submittedName>
</protein>
<dbReference type="RefSeq" id="WP_120149983.1">
    <property type="nucleotide sequence ID" value="NZ_QZVT01000010.1"/>
</dbReference>
<dbReference type="AlphaFoldDB" id="A0A3A5M2I4"/>
<name>A0A3A5M2I4_9MICC</name>